<accession>A0A1B7LCG5</accession>
<proteinExistence type="predicted"/>
<dbReference type="STRING" id="1838280.A6M21_13780"/>
<sequence length="189" mass="21824">MTINILGFRWFKDEKRYHRIFHVREDDTGELLNEDLEIHFLELEKVKGLKRRPKDAIEAWMMYLSNLQGKEMEAIAVDNPGIRKALTIEQAFMRNKRERRMYELREKAMKDELSMIAGAMAEGEAKGKVIMAQDAICKYLEARFGGDSRGLQGRVRGVGKVETLDRIINKIYTVDTLEEAVSVVDSAVR</sequence>
<dbReference type="PANTHER" id="PTHR41317:SF1">
    <property type="entry name" value="PD-(D_E)XK NUCLEASE FAMILY TRANSPOSASE"/>
    <property type="match status" value="1"/>
</dbReference>
<dbReference type="EMBL" id="LYVF01000179">
    <property type="protein sequence ID" value="OAT80355.1"/>
    <property type="molecule type" value="Genomic_DNA"/>
</dbReference>
<keyword evidence="2" id="KW-1185">Reference proteome</keyword>
<gene>
    <name evidence="1" type="ORF">A6M21_13780</name>
</gene>
<name>A0A1B7LCG5_9FIRM</name>
<comment type="caution">
    <text evidence="1">The sequence shown here is derived from an EMBL/GenBank/DDBJ whole genome shotgun (WGS) entry which is preliminary data.</text>
</comment>
<dbReference type="RefSeq" id="WP_066669939.1">
    <property type="nucleotide sequence ID" value="NZ_LYVF01000179.1"/>
</dbReference>
<dbReference type="NCBIfam" id="TIGR01784">
    <property type="entry name" value="T_den_put_tspse"/>
    <property type="match status" value="1"/>
</dbReference>
<evidence type="ECO:0008006" key="3">
    <source>
        <dbReference type="Google" id="ProtNLM"/>
    </source>
</evidence>
<evidence type="ECO:0000313" key="1">
    <source>
        <dbReference type="EMBL" id="OAT80355.1"/>
    </source>
</evidence>
<organism evidence="1 2">
    <name type="scientific">Desulfotomaculum copahuensis</name>
    <dbReference type="NCBI Taxonomy" id="1838280"/>
    <lineage>
        <taxon>Bacteria</taxon>
        <taxon>Bacillati</taxon>
        <taxon>Bacillota</taxon>
        <taxon>Clostridia</taxon>
        <taxon>Eubacteriales</taxon>
        <taxon>Desulfotomaculaceae</taxon>
        <taxon>Desulfotomaculum</taxon>
    </lineage>
</organism>
<reference evidence="1 2" key="1">
    <citation type="submission" date="2016-04" db="EMBL/GenBank/DDBJ databases">
        <authorList>
            <person name="Evans L.H."/>
            <person name="Alamgir A."/>
            <person name="Owens N."/>
            <person name="Weber N.D."/>
            <person name="Virtaneva K."/>
            <person name="Barbian K."/>
            <person name="Babar A."/>
            <person name="Rosenke K."/>
        </authorList>
    </citation>
    <scope>NUCLEOTIDE SEQUENCE [LARGE SCALE GENOMIC DNA]</scope>
    <source>
        <strain evidence="1 2">LMa1</strain>
    </source>
</reference>
<evidence type="ECO:0000313" key="2">
    <source>
        <dbReference type="Proteomes" id="UP000078532"/>
    </source>
</evidence>
<dbReference type="Pfam" id="PF12784">
    <property type="entry name" value="PDDEXK_2"/>
    <property type="match status" value="1"/>
</dbReference>
<protein>
    <recommendedName>
        <fullName evidence="3">Rpn family recombination-promoting nuclease/putative transposase</fullName>
    </recommendedName>
</protein>
<dbReference type="InterPro" id="IPR010106">
    <property type="entry name" value="RpnA"/>
</dbReference>
<dbReference type="Proteomes" id="UP000078532">
    <property type="component" value="Unassembled WGS sequence"/>
</dbReference>
<dbReference type="PANTHER" id="PTHR41317">
    <property type="entry name" value="PD-(D_E)XK NUCLEASE FAMILY TRANSPOSASE"/>
    <property type="match status" value="1"/>
</dbReference>
<dbReference type="AlphaFoldDB" id="A0A1B7LCG5"/>